<evidence type="ECO:0000256" key="10">
    <source>
        <dbReference type="ARBA" id="ARBA00023212"/>
    </source>
</evidence>
<feature type="domain" description="TOG" evidence="15">
    <location>
        <begin position="1207"/>
        <end position="1449"/>
    </location>
</feature>
<feature type="region of interest" description="Disordered" evidence="14">
    <location>
        <begin position="1435"/>
        <end position="1493"/>
    </location>
</feature>
<organism evidence="16 17">
    <name type="scientific">Dreissena polymorpha</name>
    <name type="common">Zebra mussel</name>
    <name type="synonym">Mytilus polymorpha</name>
    <dbReference type="NCBI Taxonomy" id="45954"/>
    <lineage>
        <taxon>Eukaryota</taxon>
        <taxon>Metazoa</taxon>
        <taxon>Spiralia</taxon>
        <taxon>Lophotrochozoa</taxon>
        <taxon>Mollusca</taxon>
        <taxon>Bivalvia</taxon>
        <taxon>Autobranchia</taxon>
        <taxon>Heteroconchia</taxon>
        <taxon>Euheterodonta</taxon>
        <taxon>Imparidentia</taxon>
        <taxon>Neoheterodontei</taxon>
        <taxon>Myida</taxon>
        <taxon>Dreissenoidea</taxon>
        <taxon>Dreissenidae</taxon>
        <taxon>Dreissena</taxon>
    </lineage>
</organism>
<evidence type="ECO:0000256" key="12">
    <source>
        <dbReference type="ARBA" id="ARBA00023328"/>
    </source>
</evidence>
<evidence type="ECO:0000256" key="1">
    <source>
        <dbReference type="ARBA" id="ARBA00004300"/>
    </source>
</evidence>
<feature type="compositionally biased region" description="Acidic residues" evidence="14">
    <location>
        <begin position="251"/>
        <end position="264"/>
    </location>
</feature>
<keyword evidence="9" id="KW-0995">Kinetochore</keyword>
<dbReference type="GO" id="GO:0007051">
    <property type="term" value="P:spindle organization"/>
    <property type="evidence" value="ECO:0007669"/>
    <property type="project" value="InterPro"/>
</dbReference>
<feature type="compositionally biased region" description="Polar residues" evidence="14">
    <location>
        <begin position="1473"/>
        <end position="1493"/>
    </location>
</feature>
<keyword evidence="12" id="KW-0137">Centromere</keyword>
<dbReference type="Pfam" id="PF21041">
    <property type="entry name" value="XMAP215_CLASP_TOG"/>
    <property type="match status" value="3"/>
</dbReference>
<feature type="domain" description="TOG" evidence="15">
    <location>
        <begin position="858"/>
        <end position="1091"/>
    </location>
</feature>
<dbReference type="FunFam" id="1.25.10.10:FF:000052">
    <property type="entry name" value="Cytoskeleton associated protein 5"/>
    <property type="match status" value="1"/>
</dbReference>
<evidence type="ECO:0000256" key="14">
    <source>
        <dbReference type="SAM" id="MobiDB-lite"/>
    </source>
</evidence>
<dbReference type="FunFam" id="1.25.10.10:FF:000063">
    <property type="entry name" value="Putative cytoskeleton-associated protein 5"/>
    <property type="match status" value="1"/>
</dbReference>
<feature type="compositionally biased region" description="Pro residues" evidence="14">
    <location>
        <begin position="1099"/>
        <end position="1119"/>
    </location>
</feature>
<keyword evidence="11" id="KW-0131">Cell cycle</keyword>
<dbReference type="FunFam" id="1.25.10.10:FF:000068">
    <property type="entry name" value="cytoskeleton-associated protein 5 isoform X1"/>
    <property type="match status" value="1"/>
</dbReference>
<dbReference type="GO" id="GO:0051301">
    <property type="term" value="P:cell division"/>
    <property type="evidence" value="ECO:0007669"/>
    <property type="project" value="UniProtKB-KW"/>
</dbReference>
<keyword evidence="10" id="KW-0206">Cytoskeleton</keyword>
<dbReference type="PANTHER" id="PTHR12609">
    <property type="entry name" value="MICROTUBULE ASSOCIATED PROTEIN XMAP215"/>
    <property type="match status" value="1"/>
</dbReference>
<feature type="region of interest" description="Disordered" evidence="14">
    <location>
        <begin position="1086"/>
        <end position="1174"/>
    </location>
</feature>
<feature type="compositionally biased region" description="Acidic residues" evidence="14">
    <location>
        <begin position="835"/>
        <end position="856"/>
    </location>
</feature>
<evidence type="ECO:0000256" key="13">
    <source>
        <dbReference type="ARBA" id="ARBA00025722"/>
    </source>
</evidence>
<feature type="region of interest" description="Disordered" evidence="14">
    <location>
        <begin position="503"/>
        <end position="593"/>
    </location>
</feature>
<evidence type="ECO:0000256" key="11">
    <source>
        <dbReference type="ARBA" id="ARBA00023306"/>
    </source>
</evidence>
<dbReference type="Proteomes" id="UP000828390">
    <property type="component" value="Unassembled WGS sequence"/>
</dbReference>
<dbReference type="SUPFAM" id="SSF48371">
    <property type="entry name" value="ARM repeat"/>
    <property type="match status" value="2"/>
</dbReference>
<accession>A0A9D4MJE9</accession>
<evidence type="ECO:0000256" key="8">
    <source>
        <dbReference type="ARBA" id="ARBA00022776"/>
    </source>
</evidence>
<evidence type="ECO:0000256" key="5">
    <source>
        <dbReference type="ARBA" id="ARBA00022490"/>
    </source>
</evidence>
<name>A0A9D4MJE9_DREPO</name>
<feature type="region of interest" description="Disordered" evidence="14">
    <location>
        <begin position="1907"/>
        <end position="1960"/>
    </location>
</feature>
<dbReference type="FunFam" id="1.25.10.10:FF:000019">
    <property type="entry name" value="Cytoskeleton-associated protein 5"/>
    <property type="match status" value="1"/>
</dbReference>
<keyword evidence="7" id="KW-0677">Repeat</keyword>
<dbReference type="FunFam" id="1.25.10.10:FF:000050">
    <property type="entry name" value="Cytoskeleton-associated protein 5 isoform X1"/>
    <property type="match status" value="1"/>
</dbReference>
<feature type="region of interest" description="Disordered" evidence="14">
    <location>
        <begin position="818"/>
        <end position="856"/>
    </location>
</feature>
<keyword evidence="6" id="KW-0132">Cell division</keyword>
<keyword evidence="5" id="KW-0963">Cytoplasm</keyword>
<dbReference type="GO" id="GO:0046785">
    <property type="term" value="P:microtubule polymerization"/>
    <property type="evidence" value="ECO:0007669"/>
    <property type="project" value="InterPro"/>
</dbReference>
<feature type="compositionally biased region" description="Polar residues" evidence="14">
    <location>
        <begin position="1922"/>
        <end position="1931"/>
    </location>
</feature>
<keyword evidence="8" id="KW-0498">Mitosis</keyword>
<gene>
    <name evidence="16" type="ORF">DPMN_001016</name>
</gene>
<reference evidence="16" key="2">
    <citation type="submission" date="2020-11" db="EMBL/GenBank/DDBJ databases">
        <authorList>
            <person name="McCartney M.A."/>
            <person name="Auch B."/>
            <person name="Kono T."/>
            <person name="Mallez S."/>
            <person name="Becker A."/>
            <person name="Gohl D.M."/>
            <person name="Silverstein K.A.T."/>
            <person name="Koren S."/>
            <person name="Bechman K.B."/>
            <person name="Herman A."/>
            <person name="Abrahante J.E."/>
            <person name="Garbe J."/>
        </authorList>
    </citation>
    <scope>NUCLEOTIDE SEQUENCE</scope>
    <source>
        <strain evidence="16">Duluth1</strain>
        <tissue evidence="16">Whole animal</tissue>
    </source>
</reference>
<comment type="similarity">
    <text evidence="13">Belongs to the TOG/XMAP215 family.</text>
</comment>
<dbReference type="InterPro" id="IPR011989">
    <property type="entry name" value="ARM-like"/>
</dbReference>
<evidence type="ECO:0000256" key="6">
    <source>
        <dbReference type="ARBA" id="ARBA00022618"/>
    </source>
</evidence>
<dbReference type="InterPro" id="IPR024395">
    <property type="entry name" value="CLASP_N_dom"/>
</dbReference>
<feature type="domain" description="TOG" evidence="15">
    <location>
        <begin position="269"/>
        <end position="503"/>
    </location>
</feature>
<dbReference type="EMBL" id="JAIWYP010000001">
    <property type="protein sequence ID" value="KAH3877159.1"/>
    <property type="molecule type" value="Genomic_DNA"/>
</dbReference>
<dbReference type="GO" id="GO:0005813">
    <property type="term" value="C:centrosome"/>
    <property type="evidence" value="ECO:0007669"/>
    <property type="project" value="UniProtKB-SubCell"/>
</dbReference>
<feature type="domain" description="TOG" evidence="15">
    <location>
        <begin position="593"/>
        <end position="824"/>
    </location>
</feature>
<dbReference type="SMART" id="SM01349">
    <property type="entry name" value="TOG"/>
    <property type="match status" value="5"/>
</dbReference>
<dbReference type="InterPro" id="IPR034085">
    <property type="entry name" value="TOG"/>
</dbReference>
<feature type="compositionally biased region" description="Low complexity" evidence="14">
    <location>
        <begin position="514"/>
        <end position="524"/>
    </location>
</feature>
<keyword evidence="4" id="KW-0158">Chromosome</keyword>
<proteinExistence type="inferred from homology"/>
<dbReference type="GO" id="GO:0030951">
    <property type="term" value="P:establishment or maintenance of microtubule cytoskeleton polarity"/>
    <property type="evidence" value="ECO:0007669"/>
    <property type="project" value="InterPro"/>
</dbReference>
<evidence type="ECO:0000256" key="9">
    <source>
        <dbReference type="ARBA" id="ARBA00022838"/>
    </source>
</evidence>
<evidence type="ECO:0000259" key="15">
    <source>
        <dbReference type="SMART" id="SM01349"/>
    </source>
</evidence>
<feature type="region of interest" description="Disordered" evidence="14">
    <location>
        <begin position="244"/>
        <end position="264"/>
    </location>
</feature>
<evidence type="ECO:0000256" key="7">
    <source>
        <dbReference type="ARBA" id="ARBA00022737"/>
    </source>
</evidence>
<evidence type="ECO:0000256" key="3">
    <source>
        <dbReference type="ARBA" id="ARBA00004647"/>
    </source>
</evidence>
<evidence type="ECO:0000313" key="16">
    <source>
        <dbReference type="EMBL" id="KAH3877159.1"/>
    </source>
</evidence>
<dbReference type="Gene3D" id="1.25.10.10">
    <property type="entry name" value="Leucine-rich Repeat Variant"/>
    <property type="match status" value="5"/>
</dbReference>
<comment type="caution">
    <text evidence="16">The sequence shown here is derived from an EMBL/GenBank/DDBJ whole genome shotgun (WGS) entry which is preliminary data.</text>
</comment>
<feature type="domain" description="TOG" evidence="15">
    <location>
        <begin position="1"/>
        <end position="227"/>
    </location>
</feature>
<dbReference type="InterPro" id="IPR048491">
    <property type="entry name" value="XMAP215_CLASP_TOG"/>
</dbReference>
<evidence type="ECO:0000313" key="17">
    <source>
        <dbReference type="Proteomes" id="UP000828390"/>
    </source>
</evidence>
<evidence type="ECO:0000256" key="2">
    <source>
        <dbReference type="ARBA" id="ARBA00004629"/>
    </source>
</evidence>
<feature type="compositionally biased region" description="Low complexity" evidence="14">
    <location>
        <begin position="561"/>
        <end position="571"/>
    </location>
</feature>
<dbReference type="GO" id="GO:0000922">
    <property type="term" value="C:spindle pole"/>
    <property type="evidence" value="ECO:0007669"/>
    <property type="project" value="UniProtKB-SubCell"/>
</dbReference>
<dbReference type="GO" id="GO:0061863">
    <property type="term" value="F:microtubule plus end polymerase"/>
    <property type="evidence" value="ECO:0007669"/>
    <property type="project" value="InterPro"/>
</dbReference>
<reference evidence="16" key="1">
    <citation type="journal article" date="2019" name="bioRxiv">
        <title>The Genome of the Zebra Mussel, Dreissena polymorpha: A Resource for Invasive Species Research.</title>
        <authorList>
            <person name="McCartney M.A."/>
            <person name="Auch B."/>
            <person name="Kono T."/>
            <person name="Mallez S."/>
            <person name="Zhang Y."/>
            <person name="Obille A."/>
            <person name="Becker A."/>
            <person name="Abrahante J.E."/>
            <person name="Garbe J."/>
            <person name="Badalamenti J.P."/>
            <person name="Herman A."/>
            <person name="Mangelson H."/>
            <person name="Liachko I."/>
            <person name="Sullivan S."/>
            <person name="Sone E.D."/>
            <person name="Koren S."/>
            <person name="Silverstein K.A.T."/>
            <person name="Beckman K.B."/>
            <person name="Gohl D.M."/>
        </authorList>
    </citation>
    <scope>NUCLEOTIDE SEQUENCE</scope>
    <source>
        <strain evidence="16">Duluth1</strain>
        <tissue evidence="16">Whole animal</tissue>
    </source>
</reference>
<dbReference type="InterPro" id="IPR016024">
    <property type="entry name" value="ARM-type_fold"/>
</dbReference>
<comment type="subcellular location">
    <subcellularLocation>
        <location evidence="2">Chromosome</location>
        <location evidence="2">Centromere</location>
        <location evidence="2">Kinetochore</location>
    </subcellularLocation>
    <subcellularLocation>
        <location evidence="1">Cytoplasm</location>
        <location evidence="1">Cytoskeleton</location>
        <location evidence="1">Microtubule organizing center</location>
        <location evidence="1">Centrosome</location>
    </subcellularLocation>
    <subcellularLocation>
        <location evidence="3">Cytoplasm</location>
        <location evidence="3">Cytoskeleton</location>
        <location evidence="3">Spindle pole</location>
    </subcellularLocation>
</comment>
<dbReference type="Pfam" id="PF12348">
    <property type="entry name" value="CLASP_N"/>
    <property type="match status" value="1"/>
</dbReference>
<dbReference type="GO" id="GO:0000776">
    <property type="term" value="C:kinetochore"/>
    <property type="evidence" value="ECO:0007669"/>
    <property type="project" value="UniProtKB-KW"/>
</dbReference>
<evidence type="ECO:0000256" key="4">
    <source>
        <dbReference type="ARBA" id="ARBA00022454"/>
    </source>
</evidence>
<protein>
    <recommendedName>
        <fullName evidence="15">TOG domain-containing protein</fullName>
    </recommendedName>
</protein>
<feature type="non-terminal residue" evidence="16">
    <location>
        <position position="1984"/>
    </location>
</feature>
<keyword evidence="17" id="KW-1185">Reference proteome</keyword>
<dbReference type="InterPro" id="IPR045110">
    <property type="entry name" value="XMAP215"/>
</dbReference>
<feature type="compositionally biased region" description="Low complexity" evidence="14">
    <location>
        <begin position="1150"/>
        <end position="1160"/>
    </location>
</feature>
<sequence>MGDDSEWNKLPTDEKVQHKVWKARLAGYEESLKLFQTIDDDKSPEFSKFAPLIRKYVVDSNAVAQEKALEAVIAFVENAAVAAKIAHEVITGVVQKCLSSPKTKTRDYGKEIIMLYIEAEKQDVVSEDVIEGWANKNPKVVSACVQVMREALRDFGNKIIGIKPMVKFLPKLLEDRDKAVRDEAKLLVIEMYRWVGAAIKPKLVDFKPVQVAELEAEFEKLQGEKAQQVRFLRSQQDLKAKMEEKAAMAEAGEEPEEEQEAGEDVDPYDLLEPVNVLAALPKDYYDKIEAKKWQERKEVLEAVNKLCESPKIEPGDHGALVKTLMKVVAKDTNVMLVALGAKCLAGLAMGLRNKFNTYAAQCIQVYIEKFKEKKPMVVTALREAIDAAYLSISLEPLIEDITAALDNKNPQIKAETALFLARAFARLTITTLPKKQLKVFCGGLLKTVNDTVLEVREASFEALGMAMKVVTEKNIMAYMVDVDAIKMAKIKECCEKAVLLNAKGEPRSGGGGATKTAAPAAKGGSNEPKPVKRPGAPPSGSDRPKTAPAKSSDGPPKTSRPATAKAGGPPKTAKKGAAKKGSAPQAEERTEKVLSDEIVKEKATELLGADILAQLENANWKERLAGIETMTTNIKRMTKDMIPCQVCVRILMQKPGLKDNNFQVLKVKLDLLAHLALNADFTKTSAEYCLPDLVEKVGDVKNGAGAQEALSAIAEATSLDFVAGTVMNLAFAQKNPKNQSEALNWLTKGVTEFGLKIQIKPHLENIKKAFAATNPAVRQSALSLLPVLYMYMGPQLRMFFEDEKPALLQQIDAEFEKVKGQKPPAPIRGLKAADGGEEAEDDDGNEGGGGEDEDGVADLVPRNDVGEKFSQDLIESLSDKNWKVRGEGLQKITSILNEAKFITGNLGPLPEAIKARLGDNNKILVTTTITICATLATNMGPHCKAHIKTIGPALVSCLGDSKPALRSAALGALNAWVDNTTLTPLVECEAFSDALKLDNPNLRQELLGWLIERLPAHKPLPRDEIRLCIPHVLTCLEDRNGDVRKKAQEALVPFMIHTGYEAVYKATSKLKPASKDQIMQIIEKAKENLPAKQPAKKAAPPPSTKSAPPPSTKSAPPPVADDDDDEPPPKPKAAPKEKSPTAGAPEKAATKGPGKTKATPLAAPSKKKKVEEDLGPPITLTESKEKRFKDEKNMKCLKWNFMDPKPEYVEQLRTQMERNFSKTMMDLLFSTDFKAHTKAIEILIGCMESIQAEQLGNLDLILKWFTLRFFDTNPSMLNKGLEYLQKLFTTLIEIDYSLHEFEATSFVPYLVIKVGENKDNVRRDVRSLFKLLYKIYPASKMFEFISNGIKSKNSKQRTECLEELGYLIETYGISICQPAPAVALKQIAGQISDQDNKVRNAALNSTVIAFNILGEGLYKYIGVLREKDQSYLDERIKRSKSKPATSAPPPAKQERPKSAPQPPSATQQAQRSNTQPQIQRPGTGMPKSQSSNAVRKEYQLEISDDSNKENFQIPQLYQFESLDEWLQPVSLPKVKARPPSPSPKFRNDPDTSSTISFVISQITTREITKCVQALAQIDEVLKDADKVALMGNHVEQLLVAISMQFKMAYSTHMGDIETAKDEVMRLYRCLLATLVTLFQNSQLAGQASRDTLKELLYNLVTLLLDSRLNDLEEGPQIVRSVNVLVVKIVEKSHQTNVLCALIRLFQECVDSQTCSNKFIEIIMKCLWKMVKMLPDIINDLNLDRVLYDIHMFLKAFPSHSWKDRPNDLPLRTIKTVLHSLVKLKGSKILQHLGQIDASEKSEMKLYIQMVLQKDGLSTEVEVNGTNAENRTPRNTTKSRRLSNVTHDTLTKIFQKVGSKESSKEGLRELYEFKKNCPEENIEPFLKKTSHYFQNYVERGLKALEQEETQGDTKGTSDAEIGSSDQFSQRTAQPKKVMGVSSGMDGLTEVGAGQTSEANPAPYFREKLRMLRAQCGLDPNATVSE</sequence>
<dbReference type="GO" id="GO:0051010">
    <property type="term" value="F:microtubule plus-end binding"/>
    <property type="evidence" value="ECO:0007669"/>
    <property type="project" value="InterPro"/>
</dbReference>